<dbReference type="EMBL" id="JQCP01000001">
    <property type="protein sequence ID" value="KRO03228.1"/>
    <property type="molecule type" value="Genomic_DNA"/>
</dbReference>
<gene>
    <name evidence="8" type="ORF">IV60_GL000408</name>
</gene>
<name>A0ABR5Q5D9_9ACTN</name>
<feature type="compositionally biased region" description="Low complexity" evidence="6">
    <location>
        <begin position="301"/>
        <end position="317"/>
    </location>
</feature>
<evidence type="ECO:0000256" key="2">
    <source>
        <dbReference type="ARBA" id="ARBA00013855"/>
    </source>
</evidence>
<evidence type="ECO:0000256" key="3">
    <source>
        <dbReference type="ARBA" id="ARBA00022960"/>
    </source>
</evidence>
<dbReference type="InterPro" id="IPR055342">
    <property type="entry name" value="MreC_beta-barrel_core"/>
</dbReference>
<dbReference type="Gene3D" id="2.40.10.340">
    <property type="entry name" value="Rod shape-determining protein MreC, domain 1"/>
    <property type="match status" value="1"/>
</dbReference>
<keyword evidence="5" id="KW-0175">Coiled coil</keyword>
<dbReference type="PANTHER" id="PTHR34138">
    <property type="entry name" value="CELL SHAPE-DETERMINING PROTEIN MREC"/>
    <property type="match status" value="1"/>
</dbReference>
<feature type="compositionally biased region" description="Polar residues" evidence="6">
    <location>
        <begin position="343"/>
        <end position="359"/>
    </location>
</feature>
<evidence type="ECO:0000313" key="9">
    <source>
        <dbReference type="Proteomes" id="UP000051927"/>
    </source>
</evidence>
<evidence type="ECO:0000313" key="8">
    <source>
        <dbReference type="EMBL" id="KRO03228.1"/>
    </source>
</evidence>
<evidence type="ECO:0000256" key="4">
    <source>
        <dbReference type="ARBA" id="ARBA00032089"/>
    </source>
</evidence>
<feature type="region of interest" description="Disordered" evidence="6">
    <location>
        <begin position="292"/>
        <end position="359"/>
    </location>
</feature>
<dbReference type="Pfam" id="PF04085">
    <property type="entry name" value="MreC"/>
    <property type="match status" value="1"/>
</dbReference>
<dbReference type="InterPro" id="IPR007221">
    <property type="entry name" value="MreC"/>
</dbReference>
<sequence>MPFTNGARGLSSGLKDNSTKHTGGRTFIILSILSAVLLTVGVRLGETGPIAVVRGGFNTITMPIRVIGSAVTAPFQGVGNIFVNLTANQETLTQLREENEQLRSRNAELEEANTSVQRLQGLLDLQNTYNLKSTGARVISGSSDSWSSTITIDKGSISGLAVGMPVTDSSAAIGQIISVSPTSSTVRLITDEHSGVAAMVQSSRAQGILMGSASGQLTLNQVRTDQTVKVGDTIVASGLGGVFPKGLPLGKVTSVETNPGALYYTIVVEPIGHVTNNEEVMVITSLTEEQKATAEDIAEADTQNTGGNTSSGASSGSGSDGNDKNKSDSSSNSTSNDNAQTSLPAPSNTAQHNQTSRTD</sequence>
<comment type="caution">
    <text evidence="8">The sequence shown here is derived from an EMBL/GenBank/DDBJ whole genome shotgun (WGS) entry which is preliminary data.</text>
</comment>
<dbReference type="Proteomes" id="UP000051927">
    <property type="component" value="Unassembled WGS sequence"/>
</dbReference>
<dbReference type="RefSeq" id="WP_003148762.1">
    <property type="nucleotide sequence ID" value="NZ_JQCP01000001.1"/>
</dbReference>
<dbReference type="GeneID" id="84903936"/>
<dbReference type="PANTHER" id="PTHR34138:SF1">
    <property type="entry name" value="CELL SHAPE-DETERMINING PROTEIN MREC"/>
    <property type="match status" value="1"/>
</dbReference>
<proteinExistence type="inferred from homology"/>
<dbReference type="InterPro" id="IPR042177">
    <property type="entry name" value="Cell/Rod_1"/>
</dbReference>
<reference evidence="8 9" key="1">
    <citation type="journal article" date="2015" name="Genome Announc.">
        <title>Expanding the biotechnology potential of lactobacilli through comparative genomics of 213 strains and associated genera.</title>
        <authorList>
            <person name="Sun Z."/>
            <person name="Harris H.M."/>
            <person name="McCann A."/>
            <person name="Guo C."/>
            <person name="Argimon S."/>
            <person name="Zhang W."/>
            <person name="Yang X."/>
            <person name="Jeffery I.B."/>
            <person name="Cooney J.C."/>
            <person name="Kagawa T.F."/>
            <person name="Liu W."/>
            <person name="Song Y."/>
            <person name="Salvetti E."/>
            <person name="Wrobel A."/>
            <person name="Rasinkangas P."/>
            <person name="Parkhill J."/>
            <person name="Rea M.C."/>
            <person name="O'Sullivan O."/>
            <person name="Ritari J."/>
            <person name="Douillard F.P."/>
            <person name="Paul Ross R."/>
            <person name="Yang R."/>
            <person name="Briner A.E."/>
            <person name="Felis G.E."/>
            <person name="de Vos W.M."/>
            <person name="Barrangou R."/>
            <person name="Klaenhammer T.R."/>
            <person name="Caufield P.W."/>
            <person name="Cui Y."/>
            <person name="Zhang H."/>
            <person name="O'Toole P.W."/>
        </authorList>
    </citation>
    <scope>NUCLEOTIDE SEQUENCE [LARGE SCALE GENOMIC DNA]</scope>
    <source>
        <strain evidence="8 9">DSM 7090</strain>
    </source>
</reference>
<evidence type="ECO:0000256" key="1">
    <source>
        <dbReference type="ARBA" id="ARBA00009369"/>
    </source>
</evidence>
<protein>
    <recommendedName>
        <fullName evidence="2">Cell shape-determining protein MreC</fullName>
    </recommendedName>
    <alternativeName>
        <fullName evidence="4">Cell shape protein MreC</fullName>
    </alternativeName>
</protein>
<comment type="similarity">
    <text evidence="1">Belongs to the MreC family.</text>
</comment>
<feature type="compositionally biased region" description="Low complexity" evidence="6">
    <location>
        <begin position="328"/>
        <end position="342"/>
    </location>
</feature>
<evidence type="ECO:0000256" key="5">
    <source>
        <dbReference type="SAM" id="Coils"/>
    </source>
</evidence>
<dbReference type="Gene3D" id="2.40.10.350">
    <property type="entry name" value="Rod shape-determining protein MreC, domain 2"/>
    <property type="match status" value="1"/>
</dbReference>
<feature type="domain" description="Rod shape-determining protein MreC beta-barrel core" evidence="7">
    <location>
        <begin position="138"/>
        <end position="283"/>
    </location>
</feature>
<evidence type="ECO:0000259" key="7">
    <source>
        <dbReference type="Pfam" id="PF04085"/>
    </source>
</evidence>
<dbReference type="NCBIfam" id="TIGR00219">
    <property type="entry name" value="mreC"/>
    <property type="match status" value="1"/>
</dbReference>
<feature type="coiled-coil region" evidence="5">
    <location>
        <begin position="85"/>
        <end position="119"/>
    </location>
</feature>
<organism evidence="8 9">
    <name type="scientific">Lancefieldella rimae</name>
    <dbReference type="NCBI Taxonomy" id="1383"/>
    <lineage>
        <taxon>Bacteria</taxon>
        <taxon>Bacillati</taxon>
        <taxon>Actinomycetota</taxon>
        <taxon>Coriobacteriia</taxon>
        <taxon>Coriobacteriales</taxon>
        <taxon>Atopobiaceae</taxon>
        <taxon>Lancefieldella</taxon>
    </lineage>
</organism>
<keyword evidence="3" id="KW-0133">Cell shape</keyword>
<dbReference type="InterPro" id="IPR042175">
    <property type="entry name" value="Cell/Rod_MreC_2"/>
</dbReference>
<keyword evidence="9" id="KW-1185">Reference proteome</keyword>
<evidence type="ECO:0000256" key="6">
    <source>
        <dbReference type="SAM" id="MobiDB-lite"/>
    </source>
</evidence>
<accession>A0ABR5Q5D9</accession>